<dbReference type="GO" id="GO:0004252">
    <property type="term" value="F:serine-type endopeptidase activity"/>
    <property type="evidence" value="ECO:0007669"/>
    <property type="project" value="TreeGrafter"/>
</dbReference>
<feature type="compositionally biased region" description="Low complexity" evidence="2">
    <location>
        <begin position="1302"/>
        <end position="1311"/>
    </location>
</feature>
<sequence length="1455" mass="159070">MDFTGWANTNDETPHEDELCLGLQYKKSPSADLSSGLYWSSQPCDMVGGYVCKKKNQGVTLSKELNMTMNGTEGRLTSPGYPEQYPIGTELWSRLEGPPGHRLVLNFLVMDLEHQPDCLYDWILLDDPPTRLCGHYDKEQLQRLHVVTTSNSALLHFHSDYSVSGGGFALEWRAVDVTGCPLQTTTAKQGELLSPNYPYFLLSGLDCSTTILAPEGKRVWLDVEDWDLPKGGLVVDLGGGAGRLVPYSASSLLSEGSFASAVERMQVTLRTGDSPKGRGYRATYKTVGTIIEERVVQMTNVTVGFILHLNYPLEPPPQTNYTLRLIAPIGYVIHLQFHEPPRTNGVEENTRDKCSSGENLIEVIDPYADNNGSIWLVCLASLPLTFSSYLNNLKVKQIYGETVGGMKLNATVTVKKGFLCGLTYCETEPCQFGDCSLTSTGYKCHCQPGYLGRTCDILQKPCSSNPCDSRGECIETNRTAFKCRCHAWWEGPRCERRMMHIPYKPLSERMLQEPFWLGLITVTVVLGILGLFWCAKRHFPEKLEKLLAEENDRNRPYLNGSRCASLRCREPQPQPLVSRNSLLGRLGIRKPSLPAAPTSRTFSLDDLLKPPTTPSPRKKRNNSTPVKKSCASEKKQILQQLVSPVTAPPTQAPQEAIPLATNNKTNLEPSTSSSAETSFTAPPPGRSAAEINSKLEKKVTFARLLDKVSSEMSSGSELEVAPAANSMSPNSTSSQQGSDSRSSSETQLHGMGAGEGRKGRKTASADSILAMFRNFSGVTGAVPAASPSTTPTGSTPRDEVAGSDDSSTNTPLSSSSGIADSPPLFTKKTTIQVSVLDPLSAQKTSNSLQPCSLLQPPTILLEVPNKCLSPIRELPTPVPSPALTPVMARHNPMALLSPLPYKGQQSLKLDLNRKEDDNGIVIPVVRVEAASPGPGSPPPHRSHKPYLKDLDKPNSLDLPYPPPIITVTCSMTEGESDTDSPAAIKTNSAGMCYLSPFSMCTRNDRTTSESNLSSSGYSSMASPGPSRCGSSNPLCPTDVEDNHHIPRRPSPLLRAPSCEEKVVHRGRSDSETMSDDPQLESNDEGFGTDQLEEKIEEGELKSAKELEVFLEDCNERAKLTGLPPPGNVKHCSSFDTGLENCKPKIRVKHCTSVEAGLDCFRITPPPVRHCGSADDSLNKKVLLQLPSIVVDGDLCGDKHISPVSSRSESPLSDKTGLGRFSPMFYGRMTDSDGLYDCGASSDCCKKKNSSRRRERRRSKSPTKISQVLLEVPGKNGVHETVVRGTTRAKPSPKRRVRPQFPSSTSSSSAESLNSIRDVTICLSPEKLSERLSGDNHWSGTVERLEQESGDEGEDVTSQMLPNEGDFGIKSQRKISKMRTVGHQIRFLRRLELSLKRSRARVTSPERPLLPTNEPREPRVAKRLSWLRARGVVSDGTPASNEWDMPVSLSHSGHTD</sequence>
<dbReference type="SUPFAM" id="SSF57184">
    <property type="entry name" value="Growth factor receptor domain"/>
    <property type="match status" value="1"/>
</dbReference>
<feature type="region of interest" description="Disordered" evidence="2">
    <location>
        <begin position="1398"/>
        <end position="1417"/>
    </location>
</feature>
<dbReference type="CDD" id="cd00041">
    <property type="entry name" value="CUB"/>
    <property type="match status" value="2"/>
</dbReference>
<dbReference type="InterPro" id="IPR035914">
    <property type="entry name" value="Sperma_CUB_dom_sf"/>
</dbReference>
<dbReference type="Pfam" id="PF00431">
    <property type="entry name" value="CUB"/>
    <property type="match status" value="1"/>
</dbReference>
<gene>
    <name evidence="5" type="ORF">NEZAVI_LOCUS7972</name>
</gene>
<feature type="region of interest" description="Disordered" evidence="2">
    <location>
        <begin position="1004"/>
        <end position="1087"/>
    </location>
</feature>
<dbReference type="SMART" id="SM00042">
    <property type="entry name" value="CUB"/>
    <property type="match status" value="2"/>
</dbReference>
<evidence type="ECO:0000313" key="5">
    <source>
        <dbReference type="EMBL" id="CAH1398288.1"/>
    </source>
</evidence>
<organism evidence="5 6">
    <name type="scientific">Nezara viridula</name>
    <name type="common">Southern green stink bug</name>
    <name type="synonym">Cimex viridulus</name>
    <dbReference type="NCBI Taxonomy" id="85310"/>
    <lineage>
        <taxon>Eukaryota</taxon>
        <taxon>Metazoa</taxon>
        <taxon>Ecdysozoa</taxon>
        <taxon>Arthropoda</taxon>
        <taxon>Hexapoda</taxon>
        <taxon>Insecta</taxon>
        <taxon>Pterygota</taxon>
        <taxon>Neoptera</taxon>
        <taxon>Paraneoptera</taxon>
        <taxon>Hemiptera</taxon>
        <taxon>Heteroptera</taxon>
        <taxon>Panheteroptera</taxon>
        <taxon>Pentatomomorpha</taxon>
        <taxon>Pentatomoidea</taxon>
        <taxon>Pentatomidae</taxon>
        <taxon>Pentatominae</taxon>
        <taxon>Nezara</taxon>
    </lineage>
</organism>
<dbReference type="PANTHER" id="PTHR24255:SF31">
    <property type="entry name" value="CUBILIN-LIKE PROTEIN"/>
    <property type="match status" value="1"/>
</dbReference>
<dbReference type="SMART" id="SM00181">
    <property type="entry name" value="EGF"/>
    <property type="match status" value="2"/>
</dbReference>
<dbReference type="InterPro" id="IPR000742">
    <property type="entry name" value="EGF"/>
</dbReference>
<dbReference type="PROSITE" id="PS01186">
    <property type="entry name" value="EGF_2"/>
    <property type="match status" value="1"/>
</dbReference>
<feature type="region of interest" description="Disordered" evidence="2">
    <location>
        <begin position="589"/>
        <end position="630"/>
    </location>
</feature>
<feature type="region of interest" description="Disordered" evidence="2">
    <location>
        <begin position="929"/>
        <end position="957"/>
    </location>
</feature>
<accession>A0A9P0MHP8</accession>
<dbReference type="Proteomes" id="UP001152798">
    <property type="component" value="Chromosome 4"/>
</dbReference>
<feature type="domain" description="EGF-like" evidence="3">
    <location>
        <begin position="483"/>
        <end position="494"/>
    </location>
</feature>
<feature type="region of interest" description="Disordered" evidence="2">
    <location>
        <begin position="1433"/>
        <end position="1455"/>
    </location>
</feature>
<dbReference type="CDD" id="cd00054">
    <property type="entry name" value="EGF_CA"/>
    <property type="match status" value="2"/>
</dbReference>
<reference evidence="5" key="1">
    <citation type="submission" date="2022-01" db="EMBL/GenBank/DDBJ databases">
        <authorList>
            <person name="King R."/>
        </authorList>
    </citation>
    <scope>NUCLEOTIDE SEQUENCE</scope>
</reference>
<feature type="compositionally biased region" description="Low complexity" evidence="2">
    <location>
        <begin position="803"/>
        <end position="816"/>
    </location>
</feature>
<evidence type="ECO:0000313" key="6">
    <source>
        <dbReference type="Proteomes" id="UP001152798"/>
    </source>
</evidence>
<feature type="compositionally biased region" description="Basic and acidic residues" evidence="2">
    <location>
        <begin position="1057"/>
        <end position="1070"/>
    </location>
</feature>
<feature type="region of interest" description="Disordered" evidence="2">
    <location>
        <begin position="1345"/>
        <end position="1365"/>
    </location>
</feature>
<evidence type="ECO:0000259" key="3">
    <source>
        <dbReference type="PROSITE" id="PS00022"/>
    </source>
</evidence>
<dbReference type="PROSITE" id="PS00022">
    <property type="entry name" value="EGF_1"/>
    <property type="match status" value="2"/>
</dbReference>
<feature type="compositionally biased region" description="Low complexity" evidence="2">
    <location>
        <begin position="668"/>
        <end position="680"/>
    </location>
</feature>
<feature type="domain" description="EGF-like" evidence="3 4">
    <location>
        <begin position="444"/>
        <end position="455"/>
    </location>
</feature>
<feature type="compositionally biased region" description="Low complexity" evidence="2">
    <location>
        <begin position="726"/>
        <end position="744"/>
    </location>
</feature>
<dbReference type="Gene3D" id="2.60.120.290">
    <property type="entry name" value="Spermadhesin, CUB domain"/>
    <property type="match status" value="2"/>
</dbReference>
<dbReference type="EMBL" id="OV725080">
    <property type="protein sequence ID" value="CAH1398288.1"/>
    <property type="molecule type" value="Genomic_DNA"/>
</dbReference>
<feature type="region of interest" description="Disordered" evidence="2">
    <location>
        <begin position="663"/>
        <end position="692"/>
    </location>
</feature>
<feature type="compositionally biased region" description="Basic residues" evidence="2">
    <location>
        <begin position="1246"/>
        <end position="1260"/>
    </location>
</feature>
<dbReference type="GO" id="GO:0005615">
    <property type="term" value="C:extracellular space"/>
    <property type="evidence" value="ECO:0007669"/>
    <property type="project" value="TreeGrafter"/>
</dbReference>
<feature type="compositionally biased region" description="Low complexity" evidence="2">
    <location>
        <begin position="779"/>
        <end position="795"/>
    </location>
</feature>
<evidence type="ECO:0000256" key="2">
    <source>
        <dbReference type="SAM" id="MobiDB-lite"/>
    </source>
</evidence>
<keyword evidence="6" id="KW-1185">Reference proteome</keyword>
<keyword evidence="1" id="KW-1015">Disulfide bond</keyword>
<evidence type="ECO:0000259" key="4">
    <source>
        <dbReference type="PROSITE" id="PS01186"/>
    </source>
</evidence>
<evidence type="ECO:0000256" key="1">
    <source>
        <dbReference type="ARBA" id="ARBA00023157"/>
    </source>
</evidence>
<feature type="region of interest" description="Disordered" evidence="2">
    <location>
        <begin position="713"/>
        <end position="762"/>
    </location>
</feature>
<feature type="compositionally biased region" description="Acidic residues" evidence="2">
    <location>
        <begin position="1072"/>
        <end position="1083"/>
    </location>
</feature>
<feature type="region of interest" description="Disordered" evidence="2">
    <location>
        <begin position="779"/>
        <end position="824"/>
    </location>
</feature>
<protein>
    <recommendedName>
        <fullName evidence="3 4">EGF-like domain-containing protein</fullName>
    </recommendedName>
</protein>
<feature type="region of interest" description="Disordered" evidence="2">
    <location>
        <begin position="1243"/>
        <end position="1311"/>
    </location>
</feature>
<dbReference type="SUPFAM" id="SSF49854">
    <property type="entry name" value="Spermadhesin, CUB domain"/>
    <property type="match status" value="3"/>
</dbReference>
<dbReference type="PANTHER" id="PTHR24255">
    <property type="entry name" value="COMPLEMENT COMPONENT 1, S SUBCOMPONENT-RELATED"/>
    <property type="match status" value="1"/>
</dbReference>
<dbReference type="OrthoDB" id="418245at2759"/>
<feature type="compositionally biased region" description="Low complexity" evidence="2">
    <location>
        <begin position="1008"/>
        <end position="1026"/>
    </location>
</feature>
<dbReference type="InterPro" id="IPR000859">
    <property type="entry name" value="CUB_dom"/>
</dbReference>
<dbReference type="InterPro" id="IPR009030">
    <property type="entry name" value="Growth_fac_rcpt_cys_sf"/>
</dbReference>
<proteinExistence type="predicted"/>
<dbReference type="Gene3D" id="2.10.25.10">
    <property type="entry name" value="Laminin"/>
    <property type="match status" value="2"/>
</dbReference>
<name>A0A9P0MHP8_NEZVI</name>